<evidence type="ECO:0000256" key="3">
    <source>
        <dbReference type="ARBA" id="ARBA00022692"/>
    </source>
</evidence>
<evidence type="ECO:0000256" key="5">
    <source>
        <dbReference type="ARBA" id="ARBA00023136"/>
    </source>
</evidence>
<feature type="transmembrane region" description="Helical" evidence="6">
    <location>
        <begin position="56"/>
        <end position="80"/>
    </location>
</feature>
<keyword evidence="4 6" id="KW-1133">Transmembrane helix</keyword>
<comment type="subcellular location">
    <subcellularLocation>
        <location evidence="1">Cell membrane</location>
        <topology evidence="1">Multi-pass membrane protein</topology>
    </subcellularLocation>
</comment>
<organism evidence="7">
    <name type="scientific">Paenibacillus ihbetae</name>
    <dbReference type="NCBI Taxonomy" id="1870820"/>
    <lineage>
        <taxon>Bacteria</taxon>
        <taxon>Bacillati</taxon>
        <taxon>Bacillota</taxon>
        <taxon>Bacilli</taxon>
        <taxon>Bacillales</taxon>
        <taxon>Paenibacillaceae</taxon>
        <taxon>Paenibacillus</taxon>
    </lineage>
</organism>
<dbReference type="PANTHER" id="PTHR33545">
    <property type="entry name" value="UPF0750 MEMBRANE PROTEIN YITT-RELATED"/>
    <property type="match status" value="1"/>
</dbReference>
<evidence type="ECO:0000256" key="2">
    <source>
        <dbReference type="ARBA" id="ARBA00022475"/>
    </source>
</evidence>
<protein>
    <recommendedName>
        <fullName evidence="8">YitT family protein</fullName>
    </recommendedName>
</protein>
<dbReference type="RefSeq" id="WP_099477079.1">
    <property type="nucleotide sequence ID" value="NZ_CP016809.1"/>
</dbReference>
<dbReference type="Pfam" id="PF02588">
    <property type="entry name" value="YitT_membrane"/>
    <property type="match status" value="1"/>
</dbReference>
<dbReference type="InterPro" id="IPR003740">
    <property type="entry name" value="YitT"/>
</dbReference>
<feature type="transmembrane region" description="Helical" evidence="6">
    <location>
        <begin position="92"/>
        <end position="112"/>
    </location>
</feature>
<sequence>MVQVPNRAMNKVQGAIKREGMGRRLAMAIIGGLIAAFGLDLFLVPSGIIAGGVSGISALAAHLTGLHTGMFLFGLNLPLLLLVYRQPDRERALIATAGLLTFSVCSILFFPIPSLVDSKIGSAGIGGIFLGLGIGIGLRYGVVLDTLQMPKLPQQLSYLLAHLKLPYIQILVNLLVLTLAGLLLGWERAMYSAVACLLALETGRITTSRLPLKREIRIQCASSAEIAQGIKAMMGYEPRPPVLGEHGEENPLPVPLETDELVYLVHVLEMPRFKSIVWSLDPRAEITILHE</sequence>
<gene>
    <name evidence="7" type="ORF">BBD41_06625</name>
</gene>
<keyword evidence="3 6" id="KW-0812">Transmembrane</keyword>
<dbReference type="EMBL" id="CP016809">
    <property type="protein sequence ID" value="ANY72291.1"/>
    <property type="molecule type" value="Genomic_DNA"/>
</dbReference>
<accession>A0A1B2DX76</accession>
<reference evidence="7" key="1">
    <citation type="submission" date="2016-08" db="EMBL/GenBank/DDBJ databases">
        <title>Complete Genome Seqeunce of Paenibacillus sp. nov. IHBB 9852 from high altitute lake of Indian trans-Himalayas.</title>
        <authorList>
            <person name="Kiran S."/>
            <person name="Swarnkar M.K."/>
            <person name="Rana A."/>
            <person name="Tewari R."/>
            <person name="Gulati A."/>
        </authorList>
    </citation>
    <scope>NUCLEOTIDE SEQUENCE [LARGE SCALE GENOMIC DNA]</scope>
    <source>
        <strain evidence="7">IHBB 9852</strain>
    </source>
</reference>
<dbReference type="PANTHER" id="PTHR33545:SF3">
    <property type="entry name" value="UPF0750 MEMBRANE PROTEIN YQFU"/>
    <property type="match status" value="1"/>
</dbReference>
<evidence type="ECO:0000256" key="4">
    <source>
        <dbReference type="ARBA" id="ARBA00022989"/>
    </source>
</evidence>
<dbReference type="KEGG" id="pib:BBD41_06625"/>
<evidence type="ECO:0000313" key="7">
    <source>
        <dbReference type="EMBL" id="ANY72291.1"/>
    </source>
</evidence>
<dbReference type="GO" id="GO:0005886">
    <property type="term" value="C:plasma membrane"/>
    <property type="evidence" value="ECO:0007669"/>
    <property type="project" value="UniProtKB-SubCell"/>
</dbReference>
<proteinExistence type="predicted"/>
<feature type="transmembrane region" description="Helical" evidence="6">
    <location>
        <begin position="165"/>
        <end position="184"/>
    </location>
</feature>
<dbReference type="AlphaFoldDB" id="A0A1B2DX76"/>
<feature type="transmembrane region" description="Helical" evidence="6">
    <location>
        <begin position="25"/>
        <end position="50"/>
    </location>
</feature>
<keyword evidence="2" id="KW-1003">Cell membrane</keyword>
<evidence type="ECO:0000256" key="6">
    <source>
        <dbReference type="SAM" id="Phobius"/>
    </source>
</evidence>
<keyword evidence="5 6" id="KW-0472">Membrane</keyword>
<dbReference type="InterPro" id="IPR051461">
    <property type="entry name" value="UPF0750_membrane"/>
</dbReference>
<name>A0A1B2DX76_9BACL</name>
<feature type="transmembrane region" description="Helical" evidence="6">
    <location>
        <begin position="124"/>
        <end position="144"/>
    </location>
</feature>
<evidence type="ECO:0000256" key="1">
    <source>
        <dbReference type="ARBA" id="ARBA00004651"/>
    </source>
</evidence>
<evidence type="ECO:0008006" key="8">
    <source>
        <dbReference type="Google" id="ProtNLM"/>
    </source>
</evidence>